<name>A0A0D6B5E0_RHOSU</name>
<dbReference type="Pfam" id="PF00440">
    <property type="entry name" value="TetR_N"/>
    <property type="match status" value="1"/>
</dbReference>
<evidence type="ECO:0000259" key="5">
    <source>
        <dbReference type="PROSITE" id="PS50977"/>
    </source>
</evidence>
<dbReference type="PANTHER" id="PTHR30055">
    <property type="entry name" value="HTH-TYPE TRANSCRIPTIONAL REGULATOR RUTR"/>
    <property type="match status" value="1"/>
</dbReference>
<dbReference type="PATRIC" id="fig|35806.4.peg.2979"/>
<reference evidence="6 7" key="1">
    <citation type="submission" date="2015-02" db="EMBL/GenBank/DDBJ databases">
        <title>Genome sequene of Rhodovulum sulfidophilum DSM 2351.</title>
        <authorList>
            <person name="Nagao N."/>
        </authorList>
    </citation>
    <scope>NUCLEOTIDE SEQUENCE [LARGE SCALE GENOMIC DNA]</scope>
    <source>
        <strain evidence="6 7">DSM 2351</strain>
    </source>
</reference>
<evidence type="ECO:0000256" key="3">
    <source>
        <dbReference type="ARBA" id="ARBA00023163"/>
    </source>
</evidence>
<proteinExistence type="predicted"/>
<dbReference type="KEGG" id="rsu:NHU_02898"/>
<dbReference type="InterPro" id="IPR001647">
    <property type="entry name" value="HTH_TetR"/>
</dbReference>
<keyword evidence="1" id="KW-0805">Transcription regulation</keyword>
<gene>
    <name evidence="6" type="ORF">NHU_02898</name>
</gene>
<dbReference type="SUPFAM" id="SSF46689">
    <property type="entry name" value="Homeodomain-like"/>
    <property type="match status" value="1"/>
</dbReference>
<dbReference type="GO" id="GO:0003700">
    <property type="term" value="F:DNA-binding transcription factor activity"/>
    <property type="evidence" value="ECO:0007669"/>
    <property type="project" value="TreeGrafter"/>
</dbReference>
<dbReference type="Proteomes" id="UP000064912">
    <property type="component" value="Chromosome"/>
</dbReference>
<dbReference type="AlphaFoldDB" id="A0A0D6B5E0"/>
<dbReference type="PANTHER" id="PTHR30055:SF234">
    <property type="entry name" value="HTH-TYPE TRANSCRIPTIONAL REGULATOR BETI"/>
    <property type="match status" value="1"/>
</dbReference>
<organism evidence="6 7">
    <name type="scientific">Rhodovulum sulfidophilum</name>
    <name type="common">Rhodobacter sulfidophilus</name>
    <dbReference type="NCBI Taxonomy" id="35806"/>
    <lineage>
        <taxon>Bacteria</taxon>
        <taxon>Pseudomonadati</taxon>
        <taxon>Pseudomonadota</taxon>
        <taxon>Alphaproteobacteria</taxon>
        <taxon>Rhodobacterales</taxon>
        <taxon>Paracoccaceae</taxon>
        <taxon>Rhodovulum</taxon>
    </lineage>
</organism>
<keyword evidence="2 4" id="KW-0238">DNA-binding</keyword>
<dbReference type="eggNOG" id="COG1309">
    <property type="taxonomic scope" value="Bacteria"/>
</dbReference>
<dbReference type="InterPro" id="IPR009057">
    <property type="entry name" value="Homeodomain-like_sf"/>
</dbReference>
<accession>A0A0D6B5E0</accession>
<evidence type="ECO:0000256" key="4">
    <source>
        <dbReference type="PROSITE-ProRule" id="PRU00335"/>
    </source>
</evidence>
<sequence length="196" mass="21184">MTRQRGRPPRADAPVSRDEMLTAALTLLDGEGAEAFTMRALAKRLHVNPMTIHHHFGGRDGLIGAMSERVHARASAPQEGTATERIRGLLKAYHAQVLLHPGLTMLIFSRPAVFPEQAKRITEEISALLAKAGLPDRKRRLWRDILVDVTHGAALATAMAGQKVVDDPSGDQGYGAALDELLNCLGDEAALRTESG</sequence>
<dbReference type="EMBL" id="AP014800">
    <property type="protein sequence ID" value="BAQ70045.1"/>
    <property type="molecule type" value="Genomic_DNA"/>
</dbReference>
<dbReference type="InterPro" id="IPR050109">
    <property type="entry name" value="HTH-type_TetR-like_transc_reg"/>
</dbReference>
<evidence type="ECO:0000313" key="7">
    <source>
        <dbReference type="Proteomes" id="UP000064912"/>
    </source>
</evidence>
<feature type="domain" description="HTH tetR-type" evidence="5">
    <location>
        <begin position="14"/>
        <end position="74"/>
    </location>
</feature>
<dbReference type="PROSITE" id="PS50977">
    <property type="entry name" value="HTH_TETR_2"/>
    <property type="match status" value="1"/>
</dbReference>
<evidence type="ECO:0000256" key="1">
    <source>
        <dbReference type="ARBA" id="ARBA00023015"/>
    </source>
</evidence>
<evidence type="ECO:0000313" key="6">
    <source>
        <dbReference type="EMBL" id="BAQ70045.1"/>
    </source>
</evidence>
<feature type="DNA-binding region" description="H-T-H motif" evidence="4">
    <location>
        <begin position="37"/>
        <end position="56"/>
    </location>
</feature>
<dbReference type="Gene3D" id="1.10.357.10">
    <property type="entry name" value="Tetracycline Repressor, domain 2"/>
    <property type="match status" value="1"/>
</dbReference>
<keyword evidence="3" id="KW-0804">Transcription</keyword>
<protein>
    <submittedName>
        <fullName evidence="6">Regulatory protein TetR</fullName>
    </submittedName>
</protein>
<dbReference type="InterPro" id="IPR036271">
    <property type="entry name" value="Tet_transcr_reg_TetR-rel_C_sf"/>
</dbReference>
<dbReference type="SUPFAM" id="SSF48498">
    <property type="entry name" value="Tetracyclin repressor-like, C-terminal domain"/>
    <property type="match status" value="1"/>
</dbReference>
<evidence type="ECO:0000256" key="2">
    <source>
        <dbReference type="ARBA" id="ARBA00023125"/>
    </source>
</evidence>
<dbReference type="GO" id="GO:0000976">
    <property type="term" value="F:transcription cis-regulatory region binding"/>
    <property type="evidence" value="ECO:0007669"/>
    <property type="project" value="TreeGrafter"/>
</dbReference>